<keyword evidence="3" id="KW-1185">Reference proteome</keyword>
<feature type="domain" description="NADP-dependent oxidoreductase" evidence="1">
    <location>
        <begin position="16"/>
        <end position="293"/>
    </location>
</feature>
<organism evidence="2 3">
    <name type="scientific">Stieleria maiorica</name>
    <dbReference type="NCBI Taxonomy" id="2795974"/>
    <lineage>
        <taxon>Bacteria</taxon>
        <taxon>Pseudomonadati</taxon>
        <taxon>Planctomycetota</taxon>
        <taxon>Planctomycetia</taxon>
        <taxon>Pirellulales</taxon>
        <taxon>Pirellulaceae</taxon>
        <taxon>Stieleria</taxon>
    </lineage>
</organism>
<keyword evidence="2" id="KW-0560">Oxidoreductase</keyword>
<accession>A0A5B9MBP2</accession>
<evidence type="ECO:0000313" key="3">
    <source>
        <dbReference type="Proteomes" id="UP000321353"/>
    </source>
</evidence>
<protein>
    <submittedName>
        <fullName evidence="2">D-threo-aldose 1-dehydrogenase</fullName>
        <ecNumber evidence="2">1.1.1.122</ecNumber>
    </submittedName>
</protein>
<dbReference type="PANTHER" id="PTHR42686">
    <property type="entry name" value="GH17980P-RELATED"/>
    <property type="match status" value="1"/>
</dbReference>
<dbReference type="InterPro" id="IPR023210">
    <property type="entry name" value="NADP_OxRdtase_dom"/>
</dbReference>
<dbReference type="AlphaFoldDB" id="A0A5B9MBP2"/>
<dbReference type="KEGG" id="smam:Mal15_09850"/>
<dbReference type="PANTHER" id="PTHR42686:SF1">
    <property type="entry name" value="GH17980P-RELATED"/>
    <property type="match status" value="1"/>
</dbReference>
<dbReference type="InterPro" id="IPR020471">
    <property type="entry name" value="AKR"/>
</dbReference>
<evidence type="ECO:0000259" key="1">
    <source>
        <dbReference type="Pfam" id="PF00248"/>
    </source>
</evidence>
<dbReference type="GO" id="GO:0005829">
    <property type="term" value="C:cytosol"/>
    <property type="evidence" value="ECO:0007669"/>
    <property type="project" value="TreeGrafter"/>
</dbReference>
<dbReference type="SUPFAM" id="SSF51430">
    <property type="entry name" value="NAD(P)-linked oxidoreductase"/>
    <property type="match status" value="1"/>
</dbReference>
<reference evidence="2 3" key="1">
    <citation type="submission" date="2019-02" db="EMBL/GenBank/DDBJ databases">
        <title>Planctomycetal bacteria perform biofilm scaping via a novel small molecule.</title>
        <authorList>
            <person name="Jeske O."/>
            <person name="Boedeker C."/>
            <person name="Wiegand S."/>
            <person name="Breitling P."/>
            <person name="Kallscheuer N."/>
            <person name="Jogler M."/>
            <person name="Rohde M."/>
            <person name="Petersen J."/>
            <person name="Medema M.H."/>
            <person name="Surup F."/>
            <person name="Jogler C."/>
        </authorList>
    </citation>
    <scope>NUCLEOTIDE SEQUENCE [LARGE SCALE GENOMIC DNA]</scope>
    <source>
        <strain evidence="2 3">Mal15</strain>
    </source>
</reference>
<dbReference type="GO" id="GO:0047834">
    <property type="term" value="F:D-threo-aldose 1-dehydrogenase activity"/>
    <property type="evidence" value="ECO:0007669"/>
    <property type="project" value="UniProtKB-EC"/>
</dbReference>
<gene>
    <name evidence="2" type="primary">fdh</name>
    <name evidence="2" type="ORF">Mal15_09850</name>
</gene>
<dbReference type="Pfam" id="PF00248">
    <property type="entry name" value="Aldo_ket_red"/>
    <property type="match status" value="1"/>
</dbReference>
<dbReference type="Proteomes" id="UP000321353">
    <property type="component" value="Chromosome"/>
</dbReference>
<dbReference type="EMBL" id="CP036264">
    <property type="protein sequence ID" value="QEF96955.1"/>
    <property type="molecule type" value="Genomic_DNA"/>
</dbReference>
<proteinExistence type="predicted"/>
<sequence>MQKRPLGNTGLELSVLGFGASSIGAEFRPIDVSEALRCVNVALDRGMNYIDTAAYYGRGMSEIMLGRVLPQLPRDSYYLSTKLGRFAPQHFDFSARRVAESIDISLERMQLDHLDTVFCHDIEFVDLDQIVNETIPALQKEKEKGKVRFIGVSGYPMKIFHEMIRRSEMDVILTYNHYTLQNDMALSLIDPCRESGVGLINAAPFSARLLTDAPLPSWHKATEEVRKVAKAAADHCRNAGSDIAKLALQYSAANESFASCVVGSANPDRVAGWCDWLEEPLDENLVAEVKEILKPIHNWVYVEGRPENNDG</sequence>
<dbReference type="GO" id="GO:0010349">
    <property type="term" value="F:L-galactose dehydrogenase activity"/>
    <property type="evidence" value="ECO:0007669"/>
    <property type="project" value="InterPro"/>
</dbReference>
<dbReference type="Gene3D" id="3.20.20.100">
    <property type="entry name" value="NADP-dependent oxidoreductase domain"/>
    <property type="match status" value="1"/>
</dbReference>
<dbReference type="InterPro" id="IPR036812">
    <property type="entry name" value="NAD(P)_OxRdtase_dom_sf"/>
</dbReference>
<dbReference type="CDD" id="cd19163">
    <property type="entry name" value="AKR_galDH"/>
    <property type="match status" value="1"/>
</dbReference>
<dbReference type="EC" id="1.1.1.122" evidence="2"/>
<dbReference type="InterPro" id="IPR044479">
    <property type="entry name" value="LGALDH-like"/>
</dbReference>
<dbReference type="RefSeq" id="WP_147866696.1">
    <property type="nucleotide sequence ID" value="NZ_CP036264.1"/>
</dbReference>
<evidence type="ECO:0000313" key="2">
    <source>
        <dbReference type="EMBL" id="QEF96955.1"/>
    </source>
</evidence>
<name>A0A5B9MBP2_9BACT</name>